<protein>
    <submittedName>
        <fullName evidence="2">Uncharacterized protein</fullName>
    </submittedName>
</protein>
<dbReference type="InParanoid" id="A0A3N4KQJ2"/>
<dbReference type="EMBL" id="ML119127">
    <property type="protein sequence ID" value="RPB12757.1"/>
    <property type="molecule type" value="Genomic_DNA"/>
</dbReference>
<sequence>MENSMECRVQCSFLLSCRRSIFLLYPRLICFFVIYFALLCFTLLSLSAPAPGPVLFCSVLFCSALFCWASDLASSRTHSLFHSTS</sequence>
<reference evidence="2 3" key="1">
    <citation type="journal article" date="2018" name="Nat. Ecol. Evol.">
        <title>Pezizomycetes genomes reveal the molecular basis of ectomycorrhizal truffle lifestyle.</title>
        <authorList>
            <person name="Murat C."/>
            <person name="Payen T."/>
            <person name="Noel B."/>
            <person name="Kuo A."/>
            <person name="Morin E."/>
            <person name="Chen J."/>
            <person name="Kohler A."/>
            <person name="Krizsan K."/>
            <person name="Balestrini R."/>
            <person name="Da Silva C."/>
            <person name="Montanini B."/>
            <person name="Hainaut M."/>
            <person name="Levati E."/>
            <person name="Barry K.W."/>
            <person name="Belfiori B."/>
            <person name="Cichocki N."/>
            <person name="Clum A."/>
            <person name="Dockter R.B."/>
            <person name="Fauchery L."/>
            <person name="Guy J."/>
            <person name="Iotti M."/>
            <person name="Le Tacon F."/>
            <person name="Lindquist E.A."/>
            <person name="Lipzen A."/>
            <person name="Malagnac F."/>
            <person name="Mello A."/>
            <person name="Molinier V."/>
            <person name="Miyauchi S."/>
            <person name="Poulain J."/>
            <person name="Riccioni C."/>
            <person name="Rubini A."/>
            <person name="Sitrit Y."/>
            <person name="Splivallo R."/>
            <person name="Traeger S."/>
            <person name="Wang M."/>
            <person name="Zifcakova L."/>
            <person name="Wipf D."/>
            <person name="Zambonelli A."/>
            <person name="Paolocci F."/>
            <person name="Nowrousian M."/>
            <person name="Ottonello S."/>
            <person name="Baldrian P."/>
            <person name="Spatafora J.W."/>
            <person name="Henrissat B."/>
            <person name="Nagy L.G."/>
            <person name="Aury J.M."/>
            <person name="Wincker P."/>
            <person name="Grigoriev I.V."/>
            <person name="Bonfante P."/>
            <person name="Martin F.M."/>
        </authorList>
    </citation>
    <scope>NUCLEOTIDE SEQUENCE [LARGE SCALE GENOMIC DNA]</scope>
    <source>
        <strain evidence="2 3">CCBAS932</strain>
    </source>
</reference>
<keyword evidence="1" id="KW-1133">Transmembrane helix</keyword>
<gene>
    <name evidence="2" type="ORF">P167DRAFT_154094</name>
</gene>
<accession>A0A3N4KQJ2</accession>
<evidence type="ECO:0000256" key="1">
    <source>
        <dbReference type="SAM" id="Phobius"/>
    </source>
</evidence>
<feature type="transmembrane region" description="Helical" evidence="1">
    <location>
        <begin position="21"/>
        <end position="44"/>
    </location>
</feature>
<name>A0A3N4KQJ2_9PEZI</name>
<proteinExistence type="predicted"/>
<keyword evidence="3" id="KW-1185">Reference proteome</keyword>
<keyword evidence="1" id="KW-0472">Membrane</keyword>
<keyword evidence="1" id="KW-0812">Transmembrane</keyword>
<evidence type="ECO:0000313" key="2">
    <source>
        <dbReference type="EMBL" id="RPB12757.1"/>
    </source>
</evidence>
<evidence type="ECO:0000313" key="3">
    <source>
        <dbReference type="Proteomes" id="UP000277580"/>
    </source>
</evidence>
<dbReference type="Proteomes" id="UP000277580">
    <property type="component" value="Unassembled WGS sequence"/>
</dbReference>
<dbReference type="AlphaFoldDB" id="A0A3N4KQJ2"/>
<feature type="transmembrane region" description="Helical" evidence="1">
    <location>
        <begin position="50"/>
        <end position="69"/>
    </location>
</feature>
<organism evidence="2 3">
    <name type="scientific">Morchella conica CCBAS932</name>
    <dbReference type="NCBI Taxonomy" id="1392247"/>
    <lineage>
        <taxon>Eukaryota</taxon>
        <taxon>Fungi</taxon>
        <taxon>Dikarya</taxon>
        <taxon>Ascomycota</taxon>
        <taxon>Pezizomycotina</taxon>
        <taxon>Pezizomycetes</taxon>
        <taxon>Pezizales</taxon>
        <taxon>Morchellaceae</taxon>
        <taxon>Morchella</taxon>
    </lineage>
</organism>